<dbReference type="EMBL" id="PDSL01000026">
    <property type="protein sequence ID" value="PIE33762.1"/>
    <property type="molecule type" value="Genomic_DNA"/>
</dbReference>
<comment type="subunit">
    <text evidence="7">NDH-1 is composed of 14 different subunits. Subunits NuoA, H, J, K, L, M, N constitute the membrane sector of the complex.</text>
</comment>
<dbReference type="EC" id="7.1.1.-" evidence="7"/>
<feature type="transmembrane region" description="Helical" evidence="7">
    <location>
        <begin position="12"/>
        <end position="32"/>
    </location>
</feature>
<dbReference type="InterPro" id="IPR000440">
    <property type="entry name" value="NADH_UbQ/plastoQ_OxRdtase_su3"/>
</dbReference>
<comment type="similarity">
    <text evidence="2 7 8">Belongs to the complex I subunit 3 family.</text>
</comment>
<dbReference type="Proteomes" id="UP000230914">
    <property type="component" value="Unassembled WGS sequence"/>
</dbReference>
<evidence type="ECO:0000256" key="2">
    <source>
        <dbReference type="ARBA" id="ARBA00008472"/>
    </source>
</evidence>
<protein>
    <recommendedName>
        <fullName evidence="7">NADH-quinone oxidoreductase subunit A</fullName>
        <ecNumber evidence="7">7.1.1.-</ecNumber>
    </recommendedName>
    <alternativeName>
        <fullName evidence="7">NADH dehydrogenase I subunit A</fullName>
    </alternativeName>
    <alternativeName>
        <fullName evidence="7">NDH-1 subunit A</fullName>
    </alternativeName>
    <alternativeName>
        <fullName evidence="7">NUO1</fullName>
    </alternativeName>
</protein>
<evidence type="ECO:0000256" key="4">
    <source>
        <dbReference type="ARBA" id="ARBA00022692"/>
    </source>
</evidence>
<dbReference type="AlphaFoldDB" id="A0A2G6KFN4"/>
<feature type="transmembrane region" description="Helical" evidence="7">
    <location>
        <begin position="90"/>
        <end position="113"/>
    </location>
</feature>
<keyword evidence="7" id="KW-1003">Cell membrane</keyword>
<keyword evidence="5 7" id="KW-1133">Transmembrane helix</keyword>
<feature type="transmembrane region" description="Helical" evidence="7">
    <location>
        <begin position="63"/>
        <end position="84"/>
    </location>
</feature>
<dbReference type="GO" id="GO:0050136">
    <property type="term" value="F:NADH dehydrogenase (quinone) (non-electrogenic) activity"/>
    <property type="evidence" value="ECO:0007669"/>
    <property type="project" value="UniProtKB-UniRule"/>
</dbReference>
<dbReference type="HAMAP" id="MF_01394">
    <property type="entry name" value="NDH1_NuoA"/>
    <property type="match status" value="1"/>
</dbReference>
<keyword evidence="7" id="KW-1278">Translocase</keyword>
<evidence type="ECO:0000256" key="8">
    <source>
        <dbReference type="RuleBase" id="RU003639"/>
    </source>
</evidence>
<dbReference type="PANTHER" id="PTHR11058:SF9">
    <property type="entry name" value="NADH-UBIQUINONE OXIDOREDUCTASE CHAIN 3"/>
    <property type="match status" value="1"/>
</dbReference>
<gene>
    <name evidence="7" type="primary">nuoA</name>
    <name evidence="9" type="ORF">CSA55_01820</name>
</gene>
<comment type="function">
    <text evidence="7">NDH-1 shuttles electrons from NADH, via FMN and iron-sulfur (Fe-S) centers, to quinones in the respiratory chain. The immediate electron acceptor for the enzyme in this species is believed to be a menaquinone. Couples the redox reaction to proton translocation (for every two electrons transferred, four hydrogen ions are translocated across the cytoplasmic membrane), and thus conserves the redox energy in a proton gradient.</text>
</comment>
<comment type="subcellular location">
    <subcellularLocation>
        <location evidence="7 8">Cell membrane</location>
        <topology evidence="7 8">Multi-pass membrane protein</topology>
    </subcellularLocation>
    <subcellularLocation>
        <location evidence="1">Membrane</location>
        <topology evidence="1">Multi-pass membrane protein</topology>
    </subcellularLocation>
</comment>
<dbReference type="GO" id="GO:0030964">
    <property type="term" value="C:NADH dehydrogenase complex"/>
    <property type="evidence" value="ECO:0007669"/>
    <property type="project" value="TreeGrafter"/>
</dbReference>
<keyword evidence="7 8" id="KW-0520">NAD</keyword>
<organism evidence="9 10">
    <name type="scientific">Ilumatobacter coccineus</name>
    <dbReference type="NCBI Taxonomy" id="467094"/>
    <lineage>
        <taxon>Bacteria</taxon>
        <taxon>Bacillati</taxon>
        <taxon>Actinomycetota</taxon>
        <taxon>Acidimicrobiia</taxon>
        <taxon>Acidimicrobiales</taxon>
        <taxon>Ilumatobacteraceae</taxon>
        <taxon>Ilumatobacter</taxon>
    </lineage>
</organism>
<reference evidence="9 10" key="1">
    <citation type="submission" date="2017-10" db="EMBL/GenBank/DDBJ databases">
        <title>Novel microbial diversity and functional potential in the marine mammal oral microbiome.</title>
        <authorList>
            <person name="Dudek N.K."/>
            <person name="Sun C.L."/>
            <person name="Burstein D."/>
            <person name="Kantor R.S."/>
            <person name="Aliaga Goltsman D.S."/>
            <person name="Bik E.M."/>
            <person name="Thomas B.C."/>
            <person name="Banfield J.F."/>
            <person name="Relman D.A."/>
        </authorList>
    </citation>
    <scope>NUCLEOTIDE SEQUENCE [LARGE SCALE GENOMIC DNA]</scope>
    <source>
        <strain evidence="9">DOLJORAL78_61_10</strain>
    </source>
</reference>
<dbReference type="GO" id="GO:0048038">
    <property type="term" value="F:quinone binding"/>
    <property type="evidence" value="ECO:0007669"/>
    <property type="project" value="UniProtKB-KW"/>
</dbReference>
<dbReference type="InterPro" id="IPR023043">
    <property type="entry name" value="NAD(P)H_OxRDtase_bac/plastid"/>
</dbReference>
<keyword evidence="4 7" id="KW-0812">Transmembrane</keyword>
<dbReference type="GO" id="GO:0008137">
    <property type="term" value="F:NADH dehydrogenase (ubiquinone) activity"/>
    <property type="evidence" value="ECO:0007669"/>
    <property type="project" value="InterPro"/>
</dbReference>
<comment type="catalytic activity">
    <reaction evidence="7 8">
        <text>a quinone + NADH + 5 H(+)(in) = a quinol + NAD(+) + 4 H(+)(out)</text>
        <dbReference type="Rhea" id="RHEA:57888"/>
        <dbReference type="ChEBI" id="CHEBI:15378"/>
        <dbReference type="ChEBI" id="CHEBI:24646"/>
        <dbReference type="ChEBI" id="CHEBI:57540"/>
        <dbReference type="ChEBI" id="CHEBI:57945"/>
        <dbReference type="ChEBI" id="CHEBI:132124"/>
    </reaction>
</comment>
<keyword evidence="7 8" id="KW-0874">Quinone</keyword>
<proteinExistence type="inferred from homology"/>
<dbReference type="Pfam" id="PF00507">
    <property type="entry name" value="Oxidored_q4"/>
    <property type="match status" value="1"/>
</dbReference>
<evidence type="ECO:0000256" key="1">
    <source>
        <dbReference type="ARBA" id="ARBA00004141"/>
    </source>
</evidence>
<accession>A0A2G6KFN4</accession>
<dbReference type="Gene3D" id="1.20.58.1610">
    <property type="entry name" value="NADH:ubiquinone/plastoquinone oxidoreductase, chain 3"/>
    <property type="match status" value="1"/>
</dbReference>
<evidence type="ECO:0000256" key="6">
    <source>
        <dbReference type="ARBA" id="ARBA00023136"/>
    </source>
</evidence>
<evidence type="ECO:0000256" key="3">
    <source>
        <dbReference type="ARBA" id="ARBA00022448"/>
    </source>
</evidence>
<evidence type="ECO:0000256" key="5">
    <source>
        <dbReference type="ARBA" id="ARBA00022989"/>
    </source>
</evidence>
<keyword evidence="3 7" id="KW-0813">Transport</keyword>
<dbReference type="STRING" id="1313172.YM304_35650"/>
<keyword evidence="6 7" id="KW-0472">Membrane</keyword>
<dbReference type="PANTHER" id="PTHR11058">
    <property type="entry name" value="NADH-UBIQUINONE OXIDOREDUCTASE CHAIN 3"/>
    <property type="match status" value="1"/>
</dbReference>
<name>A0A2G6KFN4_9ACTN</name>
<comment type="caution">
    <text evidence="9">The sequence shown here is derived from an EMBL/GenBank/DDBJ whole genome shotgun (WGS) entry which is preliminary data.</text>
</comment>
<dbReference type="InterPro" id="IPR038430">
    <property type="entry name" value="NDAH_ubi_oxred_su3_sf"/>
</dbReference>
<evidence type="ECO:0000256" key="7">
    <source>
        <dbReference type="HAMAP-Rule" id="MF_01394"/>
    </source>
</evidence>
<sequence length="121" mass="13597">MSSFLRDYLTVIWFGLTALAVGGILLGLAALLRPSRPTEEKLIAYESGVDPVLSGWSQSQIRYYIFALLFVIFDVEAVFVFPWAAAMERYGGFGLVAMLVFIVLLLDGLVYAWKRGLLRWV</sequence>
<evidence type="ECO:0000313" key="9">
    <source>
        <dbReference type="EMBL" id="PIE33762.1"/>
    </source>
</evidence>
<dbReference type="GO" id="GO:0005886">
    <property type="term" value="C:plasma membrane"/>
    <property type="evidence" value="ECO:0007669"/>
    <property type="project" value="UniProtKB-SubCell"/>
</dbReference>
<evidence type="ECO:0000313" key="10">
    <source>
        <dbReference type="Proteomes" id="UP000230914"/>
    </source>
</evidence>